<evidence type="ECO:0000256" key="3">
    <source>
        <dbReference type="ARBA" id="ARBA00022448"/>
    </source>
</evidence>
<proteinExistence type="inferred from homology"/>
<dbReference type="EMBL" id="JAHCDA010000001">
    <property type="protein sequence ID" value="MBS7810810.1"/>
    <property type="molecule type" value="Genomic_DNA"/>
</dbReference>
<evidence type="ECO:0000313" key="6">
    <source>
        <dbReference type="Proteomes" id="UP000766336"/>
    </source>
</evidence>
<keyword evidence="4" id="KW-0732">Signal</keyword>
<keyword evidence="6" id="KW-1185">Reference proteome</keyword>
<dbReference type="InterPro" id="IPR004682">
    <property type="entry name" value="TRAP_DctP"/>
</dbReference>
<accession>A0ABS5QAT8</accession>
<dbReference type="PANTHER" id="PTHR33376">
    <property type="match status" value="1"/>
</dbReference>
<keyword evidence="3" id="KW-0813">Transport</keyword>
<evidence type="ECO:0000256" key="1">
    <source>
        <dbReference type="ARBA" id="ARBA00004196"/>
    </source>
</evidence>
<dbReference type="InterPro" id="IPR038404">
    <property type="entry name" value="TRAP_DctP_sf"/>
</dbReference>
<dbReference type="NCBIfam" id="NF037995">
    <property type="entry name" value="TRAP_S1"/>
    <property type="match status" value="1"/>
</dbReference>
<dbReference type="PANTHER" id="PTHR33376:SF4">
    <property type="entry name" value="SIALIC ACID-BINDING PERIPLASMIC PROTEIN SIAP"/>
    <property type="match status" value="1"/>
</dbReference>
<dbReference type="CDD" id="cd13603">
    <property type="entry name" value="PBP2_TRAP_Siap_TeaA_like"/>
    <property type="match status" value="1"/>
</dbReference>
<name>A0ABS5QAT8_9PROT</name>
<sequence>MHSTHRRALLAGAGFAIIGRGLGSAQAQGRTVIRVGWPTGDGAQDPYAIGARAFKEEAEKLSNNRIEVQLFPNRALGDERPMLDGLRLGTVDMAVITNAVIAQIEPAFQINDMPFLFTDEAAAQRALDGEMGASLAQRLERRGVVSLGYMEGGFRQMVNNVRPIARPADVRGVKFRVLQSPIYVGMYTALGGTAVPMAWGETFTAVQQGTIDGLEIPLAVIDANRYDEVTKYLSLTNHIYSMIGLLMGKRNLDRLPADLRDVVRAAATAATAKQRTASITNARQITEGLRGKGMQVNAVTDPAEFRQAVLPMYESFRGAIGAEIVQQALAASR</sequence>
<organism evidence="5 6">
    <name type="scientific">Roseococcus pinisoli</name>
    <dbReference type="NCBI Taxonomy" id="2835040"/>
    <lineage>
        <taxon>Bacteria</taxon>
        <taxon>Pseudomonadati</taxon>
        <taxon>Pseudomonadota</taxon>
        <taxon>Alphaproteobacteria</taxon>
        <taxon>Acetobacterales</taxon>
        <taxon>Roseomonadaceae</taxon>
        <taxon>Roseococcus</taxon>
    </lineage>
</organism>
<dbReference type="NCBIfam" id="TIGR00787">
    <property type="entry name" value="dctP"/>
    <property type="match status" value="1"/>
</dbReference>
<comment type="subcellular location">
    <subcellularLocation>
        <location evidence="1">Cell envelope</location>
    </subcellularLocation>
</comment>
<evidence type="ECO:0000256" key="4">
    <source>
        <dbReference type="ARBA" id="ARBA00022729"/>
    </source>
</evidence>
<protein>
    <submittedName>
        <fullName evidence="5">TRAP transporter substrate-binding protein</fullName>
    </submittedName>
</protein>
<dbReference type="PIRSF" id="PIRSF006470">
    <property type="entry name" value="DctB"/>
    <property type="match status" value="1"/>
</dbReference>
<comment type="caution">
    <text evidence="5">The sequence shown here is derived from an EMBL/GenBank/DDBJ whole genome shotgun (WGS) entry which is preliminary data.</text>
</comment>
<dbReference type="InterPro" id="IPR018389">
    <property type="entry name" value="DctP_fam"/>
</dbReference>
<dbReference type="Proteomes" id="UP000766336">
    <property type="component" value="Unassembled WGS sequence"/>
</dbReference>
<dbReference type="RefSeq" id="WP_213669409.1">
    <property type="nucleotide sequence ID" value="NZ_JAHCDA010000001.1"/>
</dbReference>
<comment type="similarity">
    <text evidence="2">Belongs to the bacterial solute-binding protein 7 family.</text>
</comment>
<evidence type="ECO:0000256" key="2">
    <source>
        <dbReference type="ARBA" id="ARBA00009023"/>
    </source>
</evidence>
<evidence type="ECO:0000313" key="5">
    <source>
        <dbReference type="EMBL" id="MBS7810810.1"/>
    </source>
</evidence>
<gene>
    <name evidence="5" type="ORF">KHU32_07660</name>
</gene>
<dbReference type="Gene3D" id="3.40.190.170">
    <property type="entry name" value="Bacterial extracellular solute-binding protein, family 7"/>
    <property type="match status" value="1"/>
</dbReference>
<reference evidence="5 6" key="1">
    <citation type="submission" date="2021-05" db="EMBL/GenBank/DDBJ databases">
        <title>Roseococcus sp. XZZS9, whole genome shotgun sequencing project.</title>
        <authorList>
            <person name="Zhao G."/>
            <person name="Shen L."/>
        </authorList>
    </citation>
    <scope>NUCLEOTIDE SEQUENCE [LARGE SCALE GENOMIC DNA]</scope>
    <source>
        <strain evidence="5 6">XZZS9</strain>
    </source>
</reference>
<dbReference type="Pfam" id="PF03480">
    <property type="entry name" value="DctP"/>
    <property type="match status" value="1"/>
</dbReference>